<comment type="caution">
    <text evidence="2">The sequence shown here is derived from an EMBL/GenBank/DDBJ whole genome shotgun (WGS) entry which is preliminary data.</text>
</comment>
<organism evidence="2">
    <name type="scientific">Tanacetum cinerariifolium</name>
    <name type="common">Dalmatian daisy</name>
    <name type="synonym">Chrysanthemum cinerariifolium</name>
    <dbReference type="NCBI Taxonomy" id="118510"/>
    <lineage>
        <taxon>Eukaryota</taxon>
        <taxon>Viridiplantae</taxon>
        <taxon>Streptophyta</taxon>
        <taxon>Embryophyta</taxon>
        <taxon>Tracheophyta</taxon>
        <taxon>Spermatophyta</taxon>
        <taxon>Magnoliopsida</taxon>
        <taxon>eudicotyledons</taxon>
        <taxon>Gunneridae</taxon>
        <taxon>Pentapetalae</taxon>
        <taxon>asterids</taxon>
        <taxon>campanulids</taxon>
        <taxon>Asterales</taxon>
        <taxon>Asteraceae</taxon>
        <taxon>Asteroideae</taxon>
        <taxon>Anthemideae</taxon>
        <taxon>Anthemidinae</taxon>
        <taxon>Tanacetum</taxon>
    </lineage>
</organism>
<feature type="region of interest" description="Disordered" evidence="1">
    <location>
        <begin position="1"/>
        <end position="27"/>
    </location>
</feature>
<evidence type="ECO:0000313" key="2">
    <source>
        <dbReference type="EMBL" id="GEU46019.1"/>
    </source>
</evidence>
<accession>A0A6L2KAN6</accession>
<dbReference type="AlphaFoldDB" id="A0A6L2KAN6"/>
<name>A0A6L2KAN6_TANCI</name>
<feature type="compositionally biased region" description="Basic and acidic residues" evidence="1">
    <location>
        <begin position="104"/>
        <end position="123"/>
    </location>
</feature>
<feature type="non-terminal residue" evidence="2">
    <location>
        <position position="1"/>
    </location>
</feature>
<reference evidence="2" key="1">
    <citation type="journal article" date="2019" name="Sci. Rep.">
        <title>Draft genome of Tanacetum cinerariifolium, the natural source of mosquito coil.</title>
        <authorList>
            <person name="Yamashiro T."/>
            <person name="Shiraishi A."/>
            <person name="Satake H."/>
            <person name="Nakayama K."/>
        </authorList>
    </citation>
    <scope>NUCLEOTIDE SEQUENCE</scope>
</reference>
<feature type="compositionally biased region" description="Basic and acidic residues" evidence="1">
    <location>
        <begin position="7"/>
        <end position="27"/>
    </location>
</feature>
<evidence type="ECO:0000256" key="1">
    <source>
        <dbReference type="SAM" id="MobiDB-lite"/>
    </source>
</evidence>
<feature type="region of interest" description="Disordered" evidence="1">
    <location>
        <begin position="93"/>
        <end position="123"/>
    </location>
</feature>
<proteinExistence type="predicted"/>
<protein>
    <submittedName>
        <fullName evidence="2">Uncharacterized protein</fullName>
    </submittedName>
</protein>
<dbReference type="EMBL" id="BKCJ010002067">
    <property type="protein sequence ID" value="GEU46019.1"/>
    <property type="molecule type" value="Genomic_DNA"/>
</dbReference>
<sequence>IIQNTCPEKEDSNSETESSKSVKESSLDSATKDVHAIKYEMSKAKERCMACFQYLHSHLQILSIEDLKGTRIEHGFKRALMSCFGQDVDTFTKSSGTDSEVQDDSSRSRNDTDADDADIKPISDEKPMAEARCKYHQRERMVNGINHSRMYHSANTVPKSVLTRTGLKPVNSVRPVNPKMSFQRRTTYNNENVFQKVNTVLGNEVYAIKALGCWVWRSKKNVIDHVSKQNSASMTLKRFNSIDVQVRFKSIMAWVPTRRYFSHLPRSGKDIITLQELMVLRTILSKKEKSLEIDLMQTKQIYDDAYTKLIKKVKKLEQTVKSSQASEMLKDLKKIYMQAERPRR</sequence>
<gene>
    <name evidence="2" type="ORF">Tci_017997</name>
</gene>